<feature type="non-terminal residue" evidence="1">
    <location>
        <position position="85"/>
    </location>
</feature>
<name>A0A4Y1RMF2_PRUDU</name>
<protein>
    <submittedName>
        <fullName evidence="1">Uncharacterized protein</fullName>
    </submittedName>
</protein>
<sequence length="85" mass="10233">IWPPYRSSTFSLWPSSCFVSSLSQLKDEAWEWLVRVLMMVIRRAMIFMTPLNRKKRIMKGCCQMRAMIYWLWITLQQVKSLQSIT</sequence>
<dbReference type="EMBL" id="AP019302">
    <property type="protein sequence ID" value="BBH05562.1"/>
    <property type="molecule type" value="Genomic_DNA"/>
</dbReference>
<feature type="non-terminal residue" evidence="1">
    <location>
        <position position="1"/>
    </location>
</feature>
<reference evidence="1" key="1">
    <citation type="journal article" date="2019" name="Science">
        <title>Mutation of a bHLH transcription factor allowed almond domestication.</title>
        <authorList>
            <person name="Sanchez-Perez R."/>
            <person name="Pavan S."/>
            <person name="Mazzeo R."/>
            <person name="Moldovan C."/>
            <person name="Aiese Cigliano R."/>
            <person name="Del Cueto J."/>
            <person name="Ricciardi F."/>
            <person name="Lotti C."/>
            <person name="Ricciardi L."/>
            <person name="Dicenta F."/>
            <person name="Lopez-Marques R.L."/>
            <person name="Lindberg Moller B."/>
        </authorList>
    </citation>
    <scope>NUCLEOTIDE SEQUENCE</scope>
</reference>
<gene>
    <name evidence="1" type="ORF">Prudu_016990</name>
</gene>
<proteinExistence type="predicted"/>
<accession>A0A4Y1RMF2</accession>
<evidence type="ECO:0000313" key="1">
    <source>
        <dbReference type="EMBL" id="BBH05562.1"/>
    </source>
</evidence>
<dbReference type="AlphaFoldDB" id="A0A4Y1RMF2"/>
<organism evidence="1">
    <name type="scientific">Prunus dulcis</name>
    <name type="common">Almond</name>
    <name type="synonym">Amygdalus dulcis</name>
    <dbReference type="NCBI Taxonomy" id="3755"/>
    <lineage>
        <taxon>Eukaryota</taxon>
        <taxon>Viridiplantae</taxon>
        <taxon>Streptophyta</taxon>
        <taxon>Embryophyta</taxon>
        <taxon>Tracheophyta</taxon>
        <taxon>Spermatophyta</taxon>
        <taxon>Magnoliopsida</taxon>
        <taxon>eudicotyledons</taxon>
        <taxon>Gunneridae</taxon>
        <taxon>Pentapetalae</taxon>
        <taxon>rosids</taxon>
        <taxon>fabids</taxon>
        <taxon>Rosales</taxon>
        <taxon>Rosaceae</taxon>
        <taxon>Amygdaloideae</taxon>
        <taxon>Amygdaleae</taxon>
        <taxon>Prunus</taxon>
    </lineage>
</organism>